<feature type="transmembrane region" description="Helical" evidence="10">
    <location>
        <begin position="38"/>
        <end position="62"/>
    </location>
</feature>
<dbReference type="GO" id="GO:0043190">
    <property type="term" value="C:ATP-binding cassette (ABC) transporter complex"/>
    <property type="evidence" value="ECO:0007669"/>
    <property type="project" value="InterPro"/>
</dbReference>
<comment type="subcellular location">
    <subcellularLocation>
        <location evidence="2">Cell inner membrane</location>
        <topology evidence="2">Multi-pass membrane protein</topology>
    </subcellularLocation>
    <subcellularLocation>
        <location evidence="10">Cell membrane</location>
        <topology evidence="10">Multi-pass membrane protein</topology>
    </subcellularLocation>
</comment>
<dbReference type="AlphaFoldDB" id="A0A099UZE9"/>
<keyword evidence="8 10" id="KW-1133">Transmembrane helix</keyword>
<dbReference type="Proteomes" id="UP000029857">
    <property type="component" value="Unassembled WGS sequence"/>
</dbReference>
<dbReference type="GO" id="GO:0006865">
    <property type="term" value="P:amino acid transport"/>
    <property type="evidence" value="ECO:0007669"/>
    <property type="project" value="UniProtKB-KW"/>
</dbReference>
<accession>A0A099UZE9</accession>
<evidence type="ECO:0000256" key="1">
    <source>
        <dbReference type="ARBA" id="ARBA00003159"/>
    </source>
</evidence>
<dbReference type="PROSITE" id="PS50928">
    <property type="entry name" value="ABC_TM1"/>
    <property type="match status" value="1"/>
</dbReference>
<comment type="function">
    <text evidence="1">Part of the binding-protein-dependent transport system for glutamine; probably responsible for the translocation of the substrate across the membrane.</text>
</comment>
<gene>
    <name evidence="13" type="ORF">LS77_008625</name>
    <name evidence="14" type="ORF">LS79_004665</name>
    <name evidence="12" type="ORF">XJ32_02425</name>
</gene>
<evidence type="ECO:0000256" key="3">
    <source>
        <dbReference type="ARBA" id="ARBA00010072"/>
    </source>
</evidence>
<name>A0A099UZE9_9HELI</name>
<keyword evidence="9 10" id="KW-0472">Membrane</keyword>
<organism evidence="14 15">
    <name type="scientific">Helicobacter bilis</name>
    <dbReference type="NCBI Taxonomy" id="37372"/>
    <lineage>
        <taxon>Bacteria</taxon>
        <taxon>Pseudomonadati</taxon>
        <taxon>Campylobacterota</taxon>
        <taxon>Epsilonproteobacteria</taxon>
        <taxon>Campylobacterales</taxon>
        <taxon>Helicobacteraceae</taxon>
        <taxon>Helicobacter</taxon>
    </lineage>
</organism>
<dbReference type="InterPro" id="IPR010065">
    <property type="entry name" value="AA_ABC_transptr_permease_3TM"/>
</dbReference>
<evidence type="ECO:0000259" key="11">
    <source>
        <dbReference type="PROSITE" id="PS50928"/>
    </source>
</evidence>
<feature type="transmembrane region" description="Helical" evidence="10">
    <location>
        <begin position="205"/>
        <end position="223"/>
    </location>
</feature>
<dbReference type="Pfam" id="PF00528">
    <property type="entry name" value="BPD_transp_1"/>
    <property type="match status" value="1"/>
</dbReference>
<evidence type="ECO:0000256" key="8">
    <source>
        <dbReference type="ARBA" id="ARBA00022989"/>
    </source>
</evidence>
<proteinExistence type="inferred from homology"/>
<evidence type="ECO:0000313" key="12">
    <source>
        <dbReference type="EMBL" id="AQQ59156.1"/>
    </source>
</evidence>
<keyword evidence="6 10" id="KW-0812">Transmembrane</keyword>
<evidence type="ECO:0000313" key="17">
    <source>
        <dbReference type="Proteomes" id="UP000188298"/>
    </source>
</evidence>
<evidence type="ECO:0000256" key="7">
    <source>
        <dbReference type="ARBA" id="ARBA00022970"/>
    </source>
</evidence>
<dbReference type="KEGG" id="hbl:XJ32_02425"/>
<dbReference type="EMBL" id="JRPJ02000012">
    <property type="protein sequence ID" value="TLE10812.1"/>
    <property type="molecule type" value="Genomic_DNA"/>
</dbReference>
<dbReference type="InterPro" id="IPR043429">
    <property type="entry name" value="ArtM/GltK/GlnP/TcyL/YhdX-like"/>
</dbReference>
<evidence type="ECO:0000256" key="2">
    <source>
        <dbReference type="ARBA" id="ARBA00004429"/>
    </source>
</evidence>
<evidence type="ECO:0000256" key="5">
    <source>
        <dbReference type="ARBA" id="ARBA00022475"/>
    </source>
</evidence>
<dbReference type="PANTHER" id="PTHR30614:SF20">
    <property type="entry name" value="GLUTAMINE TRANSPORT SYSTEM PERMEASE PROTEIN GLNP"/>
    <property type="match status" value="1"/>
</dbReference>
<dbReference type="EMBL" id="CP019645">
    <property type="protein sequence ID" value="AQQ59156.1"/>
    <property type="molecule type" value="Genomic_DNA"/>
</dbReference>
<keyword evidence="7" id="KW-0029">Amino-acid transport</keyword>
<evidence type="ECO:0000313" key="16">
    <source>
        <dbReference type="Proteomes" id="UP000029870"/>
    </source>
</evidence>
<dbReference type="Proteomes" id="UP000188298">
    <property type="component" value="Chromosome"/>
</dbReference>
<keyword evidence="4 10" id="KW-0813">Transport</keyword>
<sequence>MENFFRFFVFCLIVGLGFYFTFPYGLSSADLNATFKSIGITLILTTGGVFIGIVVGVLLAFLRMLQIRILNFLIDEYIDILRGTPLLIQLLVFAYIVFATLNDNFLAALVAIGLNSSAYIAEIVRAGIQSVDKGQMDAGRAMGLTHSATMRHIIMPQAIKNILPSLANEFIVVFKETSVVGLISVNDLTMQAKALQAVLYNPTPYIFAGVFYYMCVKIFSWLTKLLERELHKHD</sequence>
<dbReference type="InterPro" id="IPR035906">
    <property type="entry name" value="MetI-like_sf"/>
</dbReference>
<dbReference type="GeneID" id="60656186"/>
<dbReference type="STRING" id="37372.XJ32_02425"/>
<reference evidence="15 16" key="1">
    <citation type="journal article" date="2014" name="Genome Announc.">
        <title>Draft genome sequences of eight enterohepatic helicobacter species isolated from both laboratory and wild rodents.</title>
        <authorList>
            <person name="Sheh A."/>
            <person name="Shen Z."/>
            <person name="Fox J.G."/>
        </authorList>
    </citation>
    <scope>NUCLEOTIDE SEQUENCE [LARGE SCALE GENOMIC DNA]</scope>
    <source>
        <strain evidence="14 15">ATCC 49320</strain>
        <strain evidence="13 16">Missouri</strain>
    </source>
</reference>
<dbReference type="InterPro" id="IPR000515">
    <property type="entry name" value="MetI-like"/>
</dbReference>
<evidence type="ECO:0000256" key="9">
    <source>
        <dbReference type="ARBA" id="ARBA00023136"/>
    </source>
</evidence>
<evidence type="ECO:0000256" key="10">
    <source>
        <dbReference type="RuleBase" id="RU363032"/>
    </source>
</evidence>
<dbReference type="SUPFAM" id="SSF161098">
    <property type="entry name" value="MetI-like"/>
    <property type="match status" value="1"/>
</dbReference>
<evidence type="ECO:0000313" key="14">
    <source>
        <dbReference type="EMBL" id="TLE10812.1"/>
    </source>
</evidence>
<feature type="transmembrane region" description="Helical" evidence="10">
    <location>
        <begin position="83"/>
        <end position="101"/>
    </location>
</feature>
<feature type="domain" description="ABC transmembrane type-1" evidence="11">
    <location>
        <begin position="38"/>
        <end position="223"/>
    </location>
</feature>
<dbReference type="Gene3D" id="1.10.3720.10">
    <property type="entry name" value="MetI-like"/>
    <property type="match status" value="1"/>
</dbReference>
<dbReference type="GO" id="GO:0022857">
    <property type="term" value="F:transmembrane transporter activity"/>
    <property type="evidence" value="ECO:0007669"/>
    <property type="project" value="InterPro"/>
</dbReference>
<reference evidence="14" key="3">
    <citation type="submission" date="2018-04" db="EMBL/GenBank/DDBJ databases">
        <authorList>
            <person name="Sheh A."/>
            <person name="Shen Z."/>
            <person name="Mannion A.J."/>
            <person name="Fox J.G."/>
        </authorList>
    </citation>
    <scope>NUCLEOTIDE SEQUENCE</scope>
    <source>
        <strain evidence="14">ATCC 49320</strain>
        <strain evidence="13">Missouri</strain>
    </source>
</reference>
<evidence type="ECO:0000256" key="4">
    <source>
        <dbReference type="ARBA" id="ARBA00022448"/>
    </source>
</evidence>
<protein>
    <submittedName>
        <fullName evidence="14">Amino acid ABC transporter permease</fullName>
    </submittedName>
</protein>
<keyword evidence="5" id="KW-1003">Cell membrane</keyword>
<dbReference type="PANTHER" id="PTHR30614">
    <property type="entry name" value="MEMBRANE COMPONENT OF AMINO ACID ABC TRANSPORTER"/>
    <property type="match status" value="1"/>
</dbReference>
<dbReference type="NCBIfam" id="TIGR01726">
    <property type="entry name" value="HEQRo_perm_3TM"/>
    <property type="match status" value="1"/>
</dbReference>
<dbReference type="RefSeq" id="WP_004085863.1">
    <property type="nucleotide sequence ID" value="NZ_CABKOK010000001.1"/>
</dbReference>
<dbReference type="Proteomes" id="UP000029870">
    <property type="component" value="Unassembled WGS sequence"/>
</dbReference>
<reference evidence="12 17" key="2">
    <citation type="submission" date="2017-02" db="EMBL/GenBank/DDBJ databases">
        <title>Whole genome sequencing of Helicobacter bilis strain AAQJH.</title>
        <authorList>
            <person name="Conlan S."/>
            <person name="Thomas P.J."/>
            <person name="Mullikin J."/>
            <person name="Palmore T.N."/>
            <person name="Frank K.M."/>
            <person name="Segre J.A."/>
        </authorList>
    </citation>
    <scope>NUCLEOTIDE SEQUENCE [LARGE SCALE GENOMIC DNA]</scope>
    <source>
        <strain evidence="12 17">AAQJH</strain>
    </source>
</reference>
<feature type="transmembrane region" description="Helical" evidence="10">
    <location>
        <begin position="7"/>
        <end position="26"/>
    </location>
</feature>
<evidence type="ECO:0000256" key="6">
    <source>
        <dbReference type="ARBA" id="ARBA00022692"/>
    </source>
</evidence>
<dbReference type="EMBL" id="JRPH02000028">
    <property type="protein sequence ID" value="TLE03623.1"/>
    <property type="molecule type" value="Genomic_DNA"/>
</dbReference>
<evidence type="ECO:0000313" key="15">
    <source>
        <dbReference type="Proteomes" id="UP000029857"/>
    </source>
</evidence>
<dbReference type="CDD" id="cd06261">
    <property type="entry name" value="TM_PBP2"/>
    <property type="match status" value="1"/>
</dbReference>
<evidence type="ECO:0000313" key="13">
    <source>
        <dbReference type="EMBL" id="TLE03623.1"/>
    </source>
</evidence>
<comment type="similarity">
    <text evidence="3">Belongs to the binding-protein-dependent transport system permease family. HisMQ subfamily.</text>
</comment>